<accession>A0AA41X836</accession>
<evidence type="ECO:0000313" key="2">
    <source>
        <dbReference type="EMBL" id="MCP8968615.1"/>
    </source>
</evidence>
<evidence type="ECO:0000313" key="3">
    <source>
        <dbReference type="Proteomes" id="UP001156102"/>
    </source>
</evidence>
<dbReference type="Proteomes" id="UP001156102">
    <property type="component" value="Unassembled WGS sequence"/>
</dbReference>
<reference evidence="2" key="1">
    <citation type="submission" date="2022-07" db="EMBL/GenBank/DDBJ databases">
        <authorList>
            <person name="Li W.-J."/>
            <person name="Deng Q.-Q."/>
        </authorList>
    </citation>
    <scope>NUCLEOTIDE SEQUENCE</scope>
    <source>
        <strain evidence="2">SYSU M60031</strain>
    </source>
</reference>
<comment type="caution">
    <text evidence="2">The sequence shown here is derived from an EMBL/GenBank/DDBJ whole genome shotgun (WGS) entry which is preliminary data.</text>
</comment>
<feature type="chain" id="PRO_5041348929" description="TolB domain-containing protein" evidence="1">
    <location>
        <begin position="19"/>
        <end position="395"/>
    </location>
</feature>
<dbReference type="SUPFAM" id="SSF82171">
    <property type="entry name" value="DPP6 N-terminal domain-like"/>
    <property type="match status" value="1"/>
</dbReference>
<sequence length="395" mass="44533">MIRLLFLFLLLFPSVAAAQTETKAAFIRNNQLWLLEESRETQLTKYTGIVHAPQWSHDGMLLSYQKENPAGKNEIWIYDLKTKRHKRAFDNGFNVQWAPRDNRLAFQDMGVLNIFEHGAFRNAALGVGSYTWLPDGSGFLLSANASLQPDGWTTPILYKKKLSDTADLSSGVTPFFTIPKKQDVLAVTAEDFRLSPSGRWYSFILAPTASLAMDENQLCTLSADGTEFERVAIVASGVGRPQWAYSHDILAYIAGNGRIVFGFKNKQLGVKAMPASLTPNNYAELDFTWTSDASIVTSRVREAEWDNDAGKHPRPVLYSVDIKSGRQTRLTEPPPGFGDYNPQYVRSLQKLIWYRSSSLFDNRQVWTANRDGSGAREWLQNVDSLVFFEPQTLQN</sequence>
<gene>
    <name evidence="2" type="ORF">NK662_08690</name>
</gene>
<organism evidence="2 3">
    <name type="scientific">Ectobacillus ponti</name>
    <dbReference type="NCBI Taxonomy" id="2961894"/>
    <lineage>
        <taxon>Bacteria</taxon>
        <taxon>Bacillati</taxon>
        <taxon>Bacillota</taxon>
        <taxon>Bacilli</taxon>
        <taxon>Bacillales</taxon>
        <taxon>Bacillaceae</taxon>
        <taxon>Ectobacillus</taxon>
    </lineage>
</organism>
<proteinExistence type="predicted"/>
<keyword evidence="3" id="KW-1185">Reference proteome</keyword>
<dbReference type="RefSeq" id="WP_254758516.1">
    <property type="nucleotide sequence ID" value="NZ_JANCLT010000003.1"/>
</dbReference>
<evidence type="ECO:0008006" key="4">
    <source>
        <dbReference type="Google" id="ProtNLM"/>
    </source>
</evidence>
<keyword evidence="1" id="KW-0732">Signal</keyword>
<dbReference type="AlphaFoldDB" id="A0AA41X836"/>
<name>A0AA41X836_9BACI</name>
<dbReference type="InterPro" id="IPR011042">
    <property type="entry name" value="6-blade_b-propeller_TolB-like"/>
</dbReference>
<evidence type="ECO:0000256" key="1">
    <source>
        <dbReference type="SAM" id="SignalP"/>
    </source>
</evidence>
<dbReference type="EMBL" id="JANCLT010000003">
    <property type="protein sequence ID" value="MCP8968615.1"/>
    <property type="molecule type" value="Genomic_DNA"/>
</dbReference>
<protein>
    <recommendedName>
        <fullName evidence="4">TolB domain-containing protein</fullName>
    </recommendedName>
</protein>
<feature type="signal peptide" evidence="1">
    <location>
        <begin position="1"/>
        <end position="18"/>
    </location>
</feature>
<dbReference type="Gene3D" id="2.120.10.30">
    <property type="entry name" value="TolB, C-terminal domain"/>
    <property type="match status" value="2"/>
</dbReference>